<keyword evidence="1" id="KW-1003">Cell membrane</keyword>
<evidence type="ECO:0000256" key="3">
    <source>
        <dbReference type="ARBA" id="ARBA00023136"/>
    </source>
</evidence>
<dbReference type="RefSeq" id="WP_006301771.1">
    <property type="nucleotide sequence ID" value="NZ_CM001022.1"/>
</dbReference>
<evidence type="ECO:0000313" key="7">
    <source>
        <dbReference type="Proteomes" id="UP000005096"/>
    </source>
</evidence>
<keyword evidence="3" id="KW-0472">Membrane</keyword>
<evidence type="ECO:0000313" key="6">
    <source>
        <dbReference type="EMBL" id="EFQ24530.1"/>
    </source>
</evidence>
<dbReference type="SUPFAM" id="SSF52964">
    <property type="entry name" value="TolB, N-terminal domain"/>
    <property type="match status" value="1"/>
</dbReference>
<evidence type="ECO:0000256" key="2">
    <source>
        <dbReference type="ARBA" id="ARBA00022729"/>
    </source>
</evidence>
<evidence type="ECO:0000256" key="1">
    <source>
        <dbReference type="ARBA" id="ARBA00022475"/>
    </source>
</evidence>
<protein>
    <submittedName>
        <fullName evidence="6">Curli production assembly/transport component CsgG</fullName>
    </submittedName>
</protein>
<proteinExistence type="predicted"/>
<keyword evidence="2" id="KW-0732">Signal</keyword>
<sequence>MVPGKDRKGLRGRFLVAAMTLALLVVAVGAEAKPRVAVLDFQDNSGSGAPAKAITDMMTTELFNTGMFTVVERSRMDALATEQRLAGQGLADSTTAVQMGKVLGVDYLLTGSVTQYKYEASGGVIPLPFGNFSGVAVGSETAYVTLDVRMINAQTGEVLLTAKEEGAANQSQGGLAYDWAVFGTGKAGGILGQATYKAVTKVVTKLKTQTAMRGGGDVYNVLAEAAKTVTLDAGAVNAGAQVGQLYLVYAEGKAVLGIKGEILDVEKITLALVKLTDVQPKYSRGEIVKGVDVRRGDKAVPFHGDPETVKIGIR</sequence>
<evidence type="ECO:0000256" key="5">
    <source>
        <dbReference type="ARBA" id="ARBA00023288"/>
    </source>
</evidence>
<dbReference type="eggNOG" id="COG1462">
    <property type="taxonomic scope" value="Bacteria"/>
</dbReference>
<keyword evidence="4" id="KW-0564">Palmitate</keyword>
<dbReference type="InterPro" id="IPR005534">
    <property type="entry name" value="Curli_assmbl/transp-comp_CsgG"/>
</dbReference>
<accession>E3CYE8</accession>
<dbReference type="HOGENOM" id="CLU_902944_0_0_0"/>
<reference evidence="6 7" key="1">
    <citation type="journal article" date="2010" name="Stand. Genomic Sci.">
        <title>Non-contiguous finished genome sequence of Aminomonas paucivorans type strain (GLU-3).</title>
        <authorList>
            <person name="Pitluck S."/>
            <person name="Yasawong M."/>
            <person name="Held B."/>
            <person name="Lapidus A."/>
            <person name="Nolan M."/>
            <person name="Copeland A."/>
            <person name="Lucas S."/>
            <person name="Del Rio T.G."/>
            <person name="Tice H."/>
            <person name="Cheng J.F."/>
            <person name="Chertkov O."/>
            <person name="Goodwin L."/>
            <person name="Tapia R."/>
            <person name="Han C."/>
            <person name="Liolios K."/>
            <person name="Ivanova N."/>
            <person name="Mavromatis K."/>
            <person name="Ovchinnikova G."/>
            <person name="Pati A."/>
            <person name="Chen A."/>
            <person name="Palaniappan K."/>
            <person name="Land M."/>
            <person name="Hauser L."/>
            <person name="Chang Y.J."/>
            <person name="Jeffries C.D."/>
            <person name="Pukall R."/>
            <person name="Spring S."/>
            <person name="Rohde M."/>
            <person name="Sikorski J."/>
            <person name="Goker M."/>
            <person name="Woyke T."/>
            <person name="Bristow J."/>
            <person name="Eisen J.A."/>
            <person name="Markowitz V."/>
            <person name="Hugenholtz P."/>
            <person name="Kyrpides N.C."/>
            <person name="Klenk H.P."/>
        </authorList>
    </citation>
    <scope>NUCLEOTIDE SEQUENCE [LARGE SCALE GENOMIC DNA]</scope>
    <source>
        <strain evidence="6 7">DSM 12260</strain>
    </source>
</reference>
<keyword evidence="7" id="KW-1185">Reference proteome</keyword>
<dbReference type="PaxDb" id="584708-Apau_2119"/>
<dbReference type="Pfam" id="PF03783">
    <property type="entry name" value="CsgG"/>
    <property type="match status" value="1"/>
</dbReference>
<dbReference type="Proteomes" id="UP000005096">
    <property type="component" value="Chromosome"/>
</dbReference>
<gene>
    <name evidence="6" type="ORF">Apau_2119</name>
</gene>
<name>E3CYE8_9BACT</name>
<dbReference type="OrthoDB" id="2648at2"/>
<dbReference type="Gene3D" id="3.40.50.10610">
    <property type="entry name" value="ABC-type transport auxiliary lipoprotein component"/>
    <property type="match status" value="1"/>
</dbReference>
<keyword evidence="5" id="KW-0449">Lipoprotein</keyword>
<organism evidence="6 7">
    <name type="scientific">Aminomonas paucivorans DSM 12260</name>
    <dbReference type="NCBI Taxonomy" id="584708"/>
    <lineage>
        <taxon>Bacteria</taxon>
        <taxon>Thermotogati</taxon>
        <taxon>Synergistota</taxon>
        <taxon>Synergistia</taxon>
        <taxon>Synergistales</taxon>
        <taxon>Synergistaceae</taxon>
        <taxon>Aminomonas</taxon>
    </lineage>
</organism>
<dbReference type="AlphaFoldDB" id="E3CYE8"/>
<dbReference type="PANTHER" id="PTHR41164:SF1">
    <property type="entry name" value="CURLI PRODUCTION ASSEMBLY_TRANSPORT COMPONENT CSGG"/>
    <property type="match status" value="1"/>
</dbReference>
<dbReference type="EMBL" id="CM001022">
    <property type="protein sequence ID" value="EFQ24530.1"/>
    <property type="molecule type" value="Genomic_DNA"/>
</dbReference>
<dbReference type="STRING" id="584708.Apau_2119"/>
<dbReference type="PANTHER" id="PTHR41164">
    <property type="entry name" value="CURLI PRODUCTION ASSEMBLY/TRANSPORT COMPONENT CSGG"/>
    <property type="match status" value="1"/>
</dbReference>
<evidence type="ECO:0000256" key="4">
    <source>
        <dbReference type="ARBA" id="ARBA00023139"/>
    </source>
</evidence>
<dbReference type="GO" id="GO:0030288">
    <property type="term" value="C:outer membrane-bounded periplasmic space"/>
    <property type="evidence" value="ECO:0007669"/>
    <property type="project" value="InterPro"/>
</dbReference>